<evidence type="ECO:0000313" key="2">
    <source>
        <dbReference type="Proteomes" id="UP001165740"/>
    </source>
</evidence>
<sequence>MTSSKLKFGGLSFQIRQHLRKPFTLAFIVSIVLLLSLFSVIYNHSINVSMTPIALPHIGLSKSQVMLLSYGRSGSSFTAALIAHHKDVFYTFEPLFVLARWPNNSVNERFYNTQEVRSREIINSFLTCDFPFDTFSKLDNSFHRTVDSSRTLYDCLYSQKSGFDHFSCYKDYIDLCKSHKVTLVKTIRYRVQWAEWFMKTYPNFKLIILVRDPRATLFSQASVFRKFDWPNQVANFSRQHCGLVAEDIAAGELLLKRYPGRVLGIRYEDGALEPYKYAQKIYRFLGIDYDASVEDFIQNLLRDEEDKRLDAYSIRRKNFTRAMSRWRYQAGFNSANKTGQICGHLFHKLGYKFVYSQKDLESDRLLVDTRSPGGIFYNID</sequence>
<evidence type="ECO:0000313" key="3">
    <source>
        <dbReference type="RefSeq" id="XP_055898103.1"/>
    </source>
</evidence>
<gene>
    <name evidence="3 4" type="primary">LOC106072004</name>
</gene>
<dbReference type="PANTHER" id="PTHR10704">
    <property type="entry name" value="CARBOHYDRATE SULFOTRANSFERASE"/>
    <property type="match status" value="1"/>
</dbReference>
<evidence type="ECO:0000256" key="1">
    <source>
        <dbReference type="SAM" id="Phobius"/>
    </source>
</evidence>
<evidence type="ECO:0000313" key="4">
    <source>
        <dbReference type="RefSeq" id="XP_055898104.1"/>
    </source>
</evidence>
<dbReference type="Proteomes" id="UP001165740">
    <property type="component" value="Chromosome 9"/>
</dbReference>
<keyword evidence="1" id="KW-0812">Transmembrane</keyword>
<dbReference type="RefSeq" id="XP_055898104.1">
    <property type="nucleotide sequence ID" value="XM_056042129.1"/>
</dbReference>
<feature type="transmembrane region" description="Helical" evidence="1">
    <location>
        <begin position="23"/>
        <end position="42"/>
    </location>
</feature>
<dbReference type="GO" id="GO:0006044">
    <property type="term" value="P:N-acetylglucosamine metabolic process"/>
    <property type="evidence" value="ECO:0007669"/>
    <property type="project" value="TreeGrafter"/>
</dbReference>
<dbReference type="InterPro" id="IPR027417">
    <property type="entry name" value="P-loop_NTPase"/>
</dbReference>
<keyword evidence="2" id="KW-1185">Reference proteome</keyword>
<dbReference type="GO" id="GO:0006790">
    <property type="term" value="P:sulfur compound metabolic process"/>
    <property type="evidence" value="ECO:0007669"/>
    <property type="project" value="TreeGrafter"/>
</dbReference>
<dbReference type="InterPro" id="IPR051135">
    <property type="entry name" value="Gal/GlcNAc/GalNAc_ST"/>
</dbReference>
<dbReference type="Pfam" id="PF13469">
    <property type="entry name" value="Sulfotransfer_3"/>
    <property type="match status" value="1"/>
</dbReference>
<dbReference type="OMA" id="VNDERVM"/>
<dbReference type="GO" id="GO:0001517">
    <property type="term" value="F:N-acetylglucosamine 6-O-sulfotransferase activity"/>
    <property type="evidence" value="ECO:0007669"/>
    <property type="project" value="TreeGrafter"/>
</dbReference>
<protein>
    <submittedName>
        <fullName evidence="3 4">Carbohydrate sulfotransferase 1-like</fullName>
    </submittedName>
</protein>
<organism evidence="2 3">
    <name type="scientific">Biomphalaria glabrata</name>
    <name type="common">Bloodfluke planorb</name>
    <name type="synonym">Freshwater snail</name>
    <dbReference type="NCBI Taxonomy" id="6526"/>
    <lineage>
        <taxon>Eukaryota</taxon>
        <taxon>Metazoa</taxon>
        <taxon>Spiralia</taxon>
        <taxon>Lophotrochozoa</taxon>
        <taxon>Mollusca</taxon>
        <taxon>Gastropoda</taxon>
        <taxon>Heterobranchia</taxon>
        <taxon>Euthyneura</taxon>
        <taxon>Panpulmonata</taxon>
        <taxon>Hygrophila</taxon>
        <taxon>Lymnaeoidea</taxon>
        <taxon>Planorbidae</taxon>
        <taxon>Biomphalaria</taxon>
    </lineage>
</organism>
<name>A0A9W3BF94_BIOGL</name>
<dbReference type="GeneID" id="106072004"/>
<dbReference type="SUPFAM" id="SSF52540">
    <property type="entry name" value="P-loop containing nucleoside triphosphate hydrolases"/>
    <property type="match status" value="1"/>
</dbReference>
<dbReference type="AlphaFoldDB" id="A0A9W3BF94"/>
<proteinExistence type="predicted"/>
<dbReference type="RefSeq" id="XP_055898103.1">
    <property type="nucleotide sequence ID" value="XM_056042128.1"/>
</dbReference>
<dbReference type="OrthoDB" id="6410525at2759"/>
<dbReference type="PANTHER" id="PTHR10704:SF44">
    <property type="entry name" value="LD35051P-RELATED"/>
    <property type="match status" value="1"/>
</dbReference>
<dbReference type="Gene3D" id="3.40.50.300">
    <property type="entry name" value="P-loop containing nucleotide triphosphate hydrolases"/>
    <property type="match status" value="1"/>
</dbReference>
<reference evidence="3 4" key="1">
    <citation type="submission" date="2025-04" db="UniProtKB">
        <authorList>
            <consortium name="RefSeq"/>
        </authorList>
    </citation>
    <scope>IDENTIFICATION</scope>
</reference>
<keyword evidence="1" id="KW-1133">Transmembrane helix</keyword>
<accession>A0A9W3BF94</accession>
<keyword evidence="1" id="KW-0472">Membrane</keyword>